<proteinExistence type="predicted"/>
<comment type="caution">
    <text evidence="2">The sequence shown here is derived from an EMBL/GenBank/DDBJ whole genome shotgun (WGS) entry which is preliminary data.</text>
</comment>
<feature type="transmembrane region" description="Helical" evidence="1">
    <location>
        <begin position="96"/>
        <end position="114"/>
    </location>
</feature>
<evidence type="ECO:0000256" key="1">
    <source>
        <dbReference type="SAM" id="Phobius"/>
    </source>
</evidence>
<dbReference type="RefSeq" id="WP_212684032.1">
    <property type="nucleotide sequence ID" value="NZ_JAGSPM010000004.1"/>
</dbReference>
<keyword evidence="3" id="KW-1185">Reference proteome</keyword>
<reference evidence="2 3" key="1">
    <citation type="submission" date="2021-04" db="EMBL/GenBank/DDBJ databases">
        <title>novel species isolated from subtropical streams in China.</title>
        <authorList>
            <person name="Lu H."/>
        </authorList>
    </citation>
    <scope>NUCLEOTIDE SEQUENCE [LARGE SCALE GENOMIC DNA]</scope>
    <source>
        <strain evidence="2 3">BYS107W</strain>
    </source>
</reference>
<protein>
    <submittedName>
        <fullName evidence="2">Uncharacterized protein</fullName>
    </submittedName>
</protein>
<dbReference type="Proteomes" id="UP000680158">
    <property type="component" value="Unassembled WGS sequence"/>
</dbReference>
<organism evidence="2 3">
    <name type="scientific">Undibacterium baiyunense</name>
    <dbReference type="NCBI Taxonomy" id="2828731"/>
    <lineage>
        <taxon>Bacteria</taxon>
        <taxon>Pseudomonadati</taxon>
        <taxon>Pseudomonadota</taxon>
        <taxon>Betaproteobacteria</taxon>
        <taxon>Burkholderiales</taxon>
        <taxon>Oxalobacteraceae</taxon>
        <taxon>Undibacterium</taxon>
    </lineage>
</organism>
<evidence type="ECO:0000313" key="2">
    <source>
        <dbReference type="EMBL" id="MBR7746733.1"/>
    </source>
</evidence>
<gene>
    <name evidence="2" type="ORF">KDM92_09075</name>
</gene>
<feature type="transmembrane region" description="Helical" evidence="1">
    <location>
        <begin position="126"/>
        <end position="148"/>
    </location>
</feature>
<evidence type="ECO:0000313" key="3">
    <source>
        <dbReference type="Proteomes" id="UP000680158"/>
    </source>
</evidence>
<feature type="transmembrane region" description="Helical" evidence="1">
    <location>
        <begin position="72"/>
        <end position="90"/>
    </location>
</feature>
<keyword evidence="1" id="KW-1133">Transmembrane helix</keyword>
<dbReference type="AlphaFoldDB" id="A0A941DFK4"/>
<sequence>MQPSDPRIVSSNRPPNRRTAFLAARKKQEINPTVQRQVAAIKAKHTLGLPLLDQIQTQSSTVTHVQLHPKQIILGIVASTSFIAGLLAAIEQSMLIASASGLCFLLSATWLGLTRRHNRQTSSTQSTSVALFTVANIIAFDGAIAALYGTREKVEQPPHDSELQHKLDKLKSILLSIKAQFVRIHQLTAKSDAQEVLSYDDQFYLNACLQRYLPDSLESYLRVPPATRLTHAVQGEQTALDLLLHQLHLLHTEIDQREQALTKNAAEQLMRQQRFLEEKSRSSR</sequence>
<keyword evidence="1" id="KW-0472">Membrane</keyword>
<dbReference type="EMBL" id="JAGSPM010000004">
    <property type="protein sequence ID" value="MBR7746733.1"/>
    <property type="molecule type" value="Genomic_DNA"/>
</dbReference>
<keyword evidence="1" id="KW-0812">Transmembrane</keyword>
<name>A0A941DFK4_9BURK</name>
<accession>A0A941DFK4</accession>